<protein>
    <recommendedName>
        <fullName evidence="2">Copper acquisition factor BIM1-like domain-containing protein</fullName>
    </recommendedName>
</protein>
<sequence>MRLITLLSLPALATALELRLYEPQVTSSSVERGNETIFRPCNQQEPTGLFYSVPRNAPWKVQFWTNDNPVFAYTYIKIAFGKREKGQDQNFTRYLKEPHLVYGNGTVCFDDLTVENVTDRRGTIMFYQGSKKEDDPSLKEDIGLYQCADFVISLDPDHKMGSCKNDSIQMSDFVTVNEDGTDNRAEVNRLYQEKKSGARQIGASLLLASVVAAGTVLMGL</sequence>
<feature type="signal peptide" evidence="1">
    <location>
        <begin position="1"/>
        <end position="15"/>
    </location>
</feature>
<feature type="chain" id="PRO_5017929285" description="Copper acquisition factor BIM1-like domain-containing protein" evidence="1">
    <location>
        <begin position="16"/>
        <end position="220"/>
    </location>
</feature>
<dbReference type="Pfam" id="PF20238">
    <property type="entry name" value="BIM1-like_dom"/>
    <property type="match status" value="1"/>
</dbReference>
<accession>A0A3N4HSM7</accession>
<keyword evidence="4" id="KW-1185">Reference proteome</keyword>
<evidence type="ECO:0000259" key="2">
    <source>
        <dbReference type="Pfam" id="PF20238"/>
    </source>
</evidence>
<reference evidence="3 4" key="1">
    <citation type="journal article" date="2018" name="Nat. Ecol. Evol.">
        <title>Pezizomycetes genomes reveal the molecular basis of ectomycorrhizal truffle lifestyle.</title>
        <authorList>
            <person name="Murat C."/>
            <person name="Payen T."/>
            <person name="Noel B."/>
            <person name="Kuo A."/>
            <person name="Morin E."/>
            <person name="Chen J."/>
            <person name="Kohler A."/>
            <person name="Krizsan K."/>
            <person name="Balestrini R."/>
            <person name="Da Silva C."/>
            <person name="Montanini B."/>
            <person name="Hainaut M."/>
            <person name="Levati E."/>
            <person name="Barry K.W."/>
            <person name="Belfiori B."/>
            <person name="Cichocki N."/>
            <person name="Clum A."/>
            <person name="Dockter R.B."/>
            <person name="Fauchery L."/>
            <person name="Guy J."/>
            <person name="Iotti M."/>
            <person name="Le Tacon F."/>
            <person name="Lindquist E.A."/>
            <person name="Lipzen A."/>
            <person name="Malagnac F."/>
            <person name="Mello A."/>
            <person name="Molinier V."/>
            <person name="Miyauchi S."/>
            <person name="Poulain J."/>
            <person name="Riccioni C."/>
            <person name="Rubini A."/>
            <person name="Sitrit Y."/>
            <person name="Splivallo R."/>
            <person name="Traeger S."/>
            <person name="Wang M."/>
            <person name="Zifcakova L."/>
            <person name="Wipf D."/>
            <person name="Zambonelli A."/>
            <person name="Paolocci F."/>
            <person name="Nowrousian M."/>
            <person name="Ottonello S."/>
            <person name="Baldrian P."/>
            <person name="Spatafora J.W."/>
            <person name="Henrissat B."/>
            <person name="Nagy L.G."/>
            <person name="Aury J.M."/>
            <person name="Wincker P."/>
            <person name="Grigoriev I.V."/>
            <person name="Bonfante P."/>
            <person name="Martin F.M."/>
        </authorList>
    </citation>
    <scope>NUCLEOTIDE SEQUENCE [LARGE SCALE GENOMIC DNA]</scope>
    <source>
        <strain evidence="3 4">RN42</strain>
    </source>
</reference>
<dbReference type="Proteomes" id="UP000275078">
    <property type="component" value="Unassembled WGS sequence"/>
</dbReference>
<keyword evidence="1" id="KW-0732">Signal</keyword>
<dbReference type="AlphaFoldDB" id="A0A3N4HSM7"/>
<dbReference type="EMBL" id="ML119736">
    <property type="protein sequence ID" value="RPA76845.1"/>
    <property type="molecule type" value="Genomic_DNA"/>
</dbReference>
<evidence type="ECO:0000313" key="4">
    <source>
        <dbReference type="Proteomes" id="UP000275078"/>
    </source>
</evidence>
<organism evidence="3 4">
    <name type="scientific">Ascobolus immersus RN42</name>
    <dbReference type="NCBI Taxonomy" id="1160509"/>
    <lineage>
        <taxon>Eukaryota</taxon>
        <taxon>Fungi</taxon>
        <taxon>Dikarya</taxon>
        <taxon>Ascomycota</taxon>
        <taxon>Pezizomycotina</taxon>
        <taxon>Pezizomycetes</taxon>
        <taxon>Pezizales</taxon>
        <taxon>Ascobolaceae</taxon>
        <taxon>Ascobolus</taxon>
    </lineage>
</organism>
<proteinExistence type="predicted"/>
<evidence type="ECO:0000313" key="3">
    <source>
        <dbReference type="EMBL" id="RPA76845.1"/>
    </source>
</evidence>
<gene>
    <name evidence="3" type="ORF">BJ508DRAFT_417423</name>
</gene>
<evidence type="ECO:0000256" key="1">
    <source>
        <dbReference type="SAM" id="SignalP"/>
    </source>
</evidence>
<dbReference type="InterPro" id="IPR046530">
    <property type="entry name" value="BIM1-like_dom"/>
</dbReference>
<feature type="domain" description="Copper acquisition factor BIM1-like" evidence="2">
    <location>
        <begin position="39"/>
        <end position="167"/>
    </location>
</feature>
<name>A0A3N4HSM7_ASCIM</name>